<name>A0A1L7DRY8_9CAUD</name>
<dbReference type="InterPro" id="IPR002502">
    <property type="entry name" value="Amidase_domain"/>
</dbReference>
<feature type="domain" description="N-acetylmuramoyl-L-alanine amidase" evidence="4">
    <location>
        <begin position="1"/>
        <end position="138"/>
    </location>
</feature>
<reference evidence="6 7" key="1">
    <citation type="submission" date="2016-11" db="EMBL/GenBank/DDBJ databases">
        <authorList>
            <person name="Shneider M.M."/>
            <person name="Kabanova A.P."/>
            <person name="Vo T.N.H."/>
            <person name="Samarov N.I."/>
            <person name="Korzhenkov A.A."/>
            <person name="Toshchakov S.V."/>
            <person name="Miroshnikov K.K."/>
            <person name="Ignatov A.N."/>
            <person name="Kulikov E.E."/>
            <person name="Miroshnkov K.A."/>
        </authorList>
    </citation>
    <scope>NUCLEOTIDE SEQUENCE [LARGE SCALE GENOMIC DNA]</scope>
</reference>
<organism evidence="6 7">
    <name type="scientific">Pectobacterium phage PP81</name>
    <dbReference type="NCBI Taxonomy" id="1927014"/>
    <lineage>
        <taxon>Viruses</taxon>
        <taxon>Duplodnaviria</taxon>
        <taxon>Heunggongvirae</taxon>
        <taxon>Uroviricota</taxon>
        <taxon>Caudoviricetes</taxon>
        <taxon>Autographivirales</taxon>
        <taxon>Autotranscriptaviridae</taxon>
        <taxon>Studiervirinae</taxon>
        <taxon>Pektosvirus</taxon>
        <taxon>Pektosvirus PP81</taxon>
    </lineage>
</organism>
<evidence type="ECO:0000259" key="4">
    <source>
        <dbReference type="SMART" id="SM00644"/>
    </source>
</evidence>
<dbReference type="Proteomes" id="UP000221450">
    <property type="component" value="Segment"/>
</dbReference>
<dbReference type="SMART" id="SM00644">
    <property type="entry name" value="Ami_2"/>
    <property type="match status" value="1"/>
</dbReference>
<dbReference type="PANTHER" id="PTHR11022:SF41">
    <property type="entry name" value="PEPTIDOGLYCAN-RECOGNITION PROTEIN LC-RELATED"/>
    <property type="match status" value="1"/>
</dbReference>
<dbReference type="GO" id="GO:0008270">
    <property type="term" value="F:zinc ion binding"/>
    <property type="evidence" value="ECO:0007669"/>
    <property type="project" value="InterPro"/>
</dbReference>
<dbReference type="GO" id="GO:0008745">
    <property type="term" value="F:N-acetylmuramoyl-L-alanine amidase activity"/>
    <property type="evidence" value="ECO:0007669"/>
    <property type="project" value="InterPro"/>
</dbReference>
<keyword evidence="3" id="KW-0081">Bacteriolytic enzyme</keyword>
<dbReference type="SMART" id="SM00701">
    <property type="entry name" value="PGRP"/>
    <property type="match status" value="1"/>
</dbReference>
<evidence type="ECO:0000259" key="5">
    <source>
        <dbReference type="SMART" id="SM00701"/>
    </source>
</evidence>
<keyword evidence="2" id="KW-0929">Antimicrobial</keyword>
<dbReference type="CDD" id="cd06583">
    <property type="entry name" value="PGRP"/>
    <property type="match status" value="1"/>
</dbReference>
<dbReference type="PANTHER" id="PTHR11022">
    <property type="entry name" value="PEPTIDOGLYCAN RECOGNITION PROTEIN"/>
    <property type="match status" value="1"/>
</dbReference>
<dbReference type="InterPro" id="IPR015510">
    <property type="entry name" value="PGRP"/>
</dbReference>
<evidence type="ECO:0000256" key="1">
    <source>
        <dbReference type="ARBA" id="ARBA00007553"/>
    </source>
</evidence>
<gene>
    <name evidence="6" type="ORF">PP81_gp22</name>
</gene>
<dbReference type="Gene3D" id="3.40.80.10">
    <property type="entry name" value="Peptidoglycan recognition protein-like"/>
    <property type="match status" value="1"/>
</dbReference>
<evidence type="ECO:0000313" key="7">
    <source>
        <dbReference type="Proteomes" id="UP000221450"/>
    </source>
</evidence>
<dbReference type="GO" id="GO:0042742">
    <property type="term" value="P:defense response to bacterium"/>
    <property type="evidence" value="ECO:0007669"/>
    <property type="project" value="UniProtKB-KW"/>
</dbReference>
<dbReference type="Pfam" id="PF01510">
    <property type="entry name" value="Amidase_2"/>
    <property type="match status" value="1"/>
</dbReference>
<dbReference type="SUPFAM" id="SSF55846">
    <property type="entry name" value="N-acetylmuramoyl-L-alanine amidase-like"/>
    <property type="match status" value="1"/>
</dbReference>
<protein>
    <submittedName>
        <fullName evidence="6">Lysozyme, N-acetylmuramoyl-L-alanine amidase</fullName>
    </submittedName>
</protein>
<dbReference type="GO" id="GO:0001897">
    <property type="term" value="P:symbiont-mediated cytolysis of host cell"/>
    <property type="evidence" value="ECO:0007669"/>
    <property type="project" value="UniProtKB-ARBA"/>
</dbReference>
<sequence>MAKVQFKARKETRHLIIHCAATKPSMNIGVREIRQWHKERGFLDVGYHFIIKRDGTIEEGRDVDQIGAHTVGQNDTSVGICLVGGINDKGAPEANFTPIQMSVLRGLLENLKGRYPQASVKGHYDFAAKACPSFKVPLWLEQNVLVTNK</sequence>
<evidence type="ECO:0000313" key="6">
    <source>
        <dbReference type="EMBL" id="APU03042.1"/>
    </source>
</evidence>
<dbReference type="GO" id="GO:0009253">
    <property type="term" value="P:peptidoglycan catabolic process"/>
    <property type="evidence" value="ECO:0007669"/>
    <property type="project" value="InterPro"/>
</dbReference>
<feature type="domain" description="Peptidoglycan recognition protein family" evidence="5">
    <location>
        <begin position="1"/>
        <end position="124"/>
    </location>
</feature>
<dbReference type="InterPro" id="IPR036505">
    <property type="entry name" value="Amidase/PGRP_sf"/>
</dbReference>
<comment type="similarity">
    <text evidence="1">Belongs to the N-acetylmuramoyl-L-alanine amidase 2 family.</text>
</comment>
<dbReference type="EMBL" id="KY124276">
    <property type="protein sequence ID" value="APU03042.1"/>
    <property type="molecule type" value="Genomic_DNA"/>
</dbReference>
<accession>A0A1L7DRY8</accession>
<evidence type="ECO:0000256" key="3">
    <source>
        <dbReference type="ARBA" id="ARBA00022638"/>
    </source>
</evidence>
<dbReference type="InterPro" id="IPR006619">
    <property type="entry name" value="PGRP_domain_met/bac"/>
</dbReference>
<evidence type="ECO:0000256" key="2">
    <source>
        <dbReference type="ARBA" id="ARBA00022529"/>
    </source>
</evidence>
<proteinExistence type="inferred from homology"/>